<comment type="caution">
    <text evidence="1">The sequence shown here is derived from an EMBL/GenBank/DDBJ whole genome shotgun (WGS) entry which is preliminary data.</text>
</comment>
<evidence type="ECO:0000313" key="1">
    <source>
        <dbReference type="EMBL" id="MPM37603.1"/>
    </source>
</evidence>
<proteinExistence type="predicted"/>
<gene>
    <name evidence="1" type="ORF">SDC9_84221</name>
</gene>
<name>A0A644ZFX1_9ZZZZ</name>
<reference evidence="1" key="1">
    <citation type="submission" date="2019-08" db="EMBL/GenBank/DDBJ databases">
        <authorList>
            <person name="Kucharzyk K."/>
            <person name="Murdoch R.W."/>
            <person name="Higgins S."/>
            <person name="Loffler F."/>
        </authorList>
    </citation>
    <scope>NUCLEOTIDE SEQUENCE</scope>
</reference>
<accession>A0A644ZFX1</accession>
<organism evidence="1">
    <name type="scientific">bioreactor metagenome</name>
    <dbReference type="NCBI Taxonomy" id="1076179"/>
    <lineage>
        <taxon>unclassified sequences</taxon>
        <taxon>metagenomes</taxon>
        <taxon>ecological metagenomes</taxon>
    </lineage>
</organism>
<protein>
    <submittedName>
        <fullName evidence="1">Uncharacterized protein</fullName>
    </submittedName>
</protein>
<dbReference type="AlphaFoldDB" id="A0A644ZFX1"/>
<dbReference type="EMBL" id="VSSQ01008006">
    <property type="protein sequence ID" value="MPM37603.1"/>
    <property type="molecule type" value="Genomic_DNA"/>
</dbReference>
<sequence length="95" mass="11233">MDRMVICPSCNKGTFVETGYCIFCKAKLELLEDDCRFLYLEDYTDGYHSWYSQPTAYHAIYRCINFPHACSICVHREERCHLNGKIDIREPVKKE</sequence>